<protein>
    <submittedName>
        <fullName evidence="3">SRPBCC domain-containing protein</fullName>
    </submittedName>
</protein>
<feature type="domain" description="Activator of Hsp90 ATPase homologue 1/2-like C-terminal" evidence="2">
    <location>
        <begin position="19"/>
        <end position="162"/>
    </location>
</feature>
<dbReference type="PANTHER" id="PTHR36929:SF5">
    <property type="entry name" value="BLR6751 PROTEIN"/>
    <property type="match status" value="1"/>
</dbReference>
<dbReference type="SUPFAM" id="SSF55961">
    <property type="entry name" value="Bet v1-like"/>
    <property type="match status" value="1"/>
</dbReference>
<keyword evidence="4" id="KW-1185">Reference proteome</keyword>
<dbReference type="Pfam" id="PF08327">
    <property type="entry name" value="AHSA1"/>
    <property type="match status" value="1"/>
</dbReference>
<dbReference type="RefSeq" id="WP_263414601.1">
    <property type="nucleotide sequence ID" value="NZ_BAABBH010000001.1"/>
</dbReference>
<organism evidence="3 4">
    <name type="scientific">Terriglobus aquaticus</name>
    <dbReference type="NCBI Taxonomy" id="940139"/>
    <lineage>
        <taxon>Bacteria</taxon>
        <taxon>Pseudomonadati</taxon>
        <taxon>Acidobacteriota</taxon>
        <taxon>Terriglobia</taxon>
        <taxon>Terriglobales</taxon>
        <taxon>Acidobacteriaceae</taxon>
        <taxon>Terriglobus</taxon>
    </lineage>
</organism>
<proteinExistence type="inferred from homology"/>
<dbReference type="EMBL" id="JBJYXY010000001">
    <property type="protein sequence ID" value="MFN2977229.1"/>
    <property type="molecule type" value="Genomic_DNA"/>
</dbReference>
<comment type="similarity">
    <text evidence="1">Belongs to the AHA1 family.</text>
</comment>
<evidence type="ECO:0000256" key="1">
    <source>
        <dbReference type="ARBA" id="ARBA00006817"/>
    </source>
</evidence>
<dbReference type="PANTHER" id="PTHR36929">
    <property type="entry name" value="ATTACHMENT SUBUNIT, PUTATIVE-RELATED"/>
    <property type="match status" value="1"/>
</dbReference>
<name>A0ABW9KRV0_9BACT</name>
<evidence type="ECO:0000313" key="4">
    <source>
        <dbReference type="Proteomes" id="UP001634747"/>
    </source>
</evidence>
<dbReference type="CDD" id="cd07814">
    <property type="entry name" value="SRPBCC_CalC_Aha1-like"/>
    <property type="match status" value="1"/>
</dbReference>
<dbReference type="Gene3D" id="3.30.530.20">
    <property type="match status" value="1"/>
</dbReference>
<accession>A0ABW9KRV0</accession>
<evidence type="ECO:0000313" key="3">
    <source>
        <dbReference type="EMBL" id="MFN2977229.1"/>
    </source>
</evidence>
<sequence>MANGTATEPQRMTVTRVFDAPRELVWKAWTSQEYAAQWWGPKGFTAPFCEIDFRVGGKYRFCMRSPEGQEYWTGGEYYEIVPHEKIVLSLYPVDAEGNKVDPAVYGIEHEAIEGAHDVVLFEDLGNGKTRLTLIGNETMESAKESGQVEGWNQILEKFADVVAQLLPAGTRS</sequence>
<dbReference type="InterPro" id="IPR013538">
    <property type="entry name" value="ASHA1/2-like_C"/>
</dbReference>
<comment type="caution">
    <text evidence="3">The sequence shown here is derived from an EMBL/GenBank/DDBJ whole genome shotgun (WGS) entry which is preliminary data.</text>
</comment>
<reference evidence="3 4" key="1">
    <citation type="submission" date="2024-12" db="EMBL/GenBank/DDBJ databases">
        <authorList>
            <person name="Lee Y."/>
        </authorList>
    </citation>
    <scope>NUCLEOTIDE SEQUENCE [LARGE SCALE GENOMIC DNA]</scope>
    <source>
        <strain evidence="3 4">03SUJ4</strain>
    </source>
</reference>
<gene>
    <name evidence="3" type="ORF">ACK2TP_15775</name>
</gene>
<dbReference type="Proteomes" id="UP001634747">
    <property type="component" value="Unassembled WGS sequence"/>
</dbReference>
<dbReference type="InterPro" id="IPR023393">
    <property type="entry name" value="START-like_dom_sf"/>
</dbReference>
<evidence type="ECO:0000259" key="2">
    <source>
        <dbReference type="Pfam" id="PF08327"/>
    </source>
</evidence>